<reference evidence="3" key="1">
    <citation type="submission" date="2018-06" db="EMBL/GenBank/DDBJ databases">
        <authorList>
            <person name="Zhirakovskaya E."/>
        </authorList>
    </citation>
    <scope>NUCLEOTIDE SEQUENCE</scope>
</reference>
<protein>
    <submittedName>
        <fullName evidence="3">Polysaccharide deacetylase</fullName>
    </submittedName>
</protein>
<dbReference type="Pfam" id="PF01522">
    <property type="entry name" value="Polysacc_deac_1"/>
    <property type="match status" value="1"/>
</dbReference>
<dbReference type="SUPFAM" id="SSF88713">
    <property type="entry name" value="Glycoside hydrolase/deacetylase"/>
    <property type="match status" value="1"/>
</dbReference>
<dbReference type="PROSITE" id="PS51677">
    <property type="entry name" value="NODB"/>
    <property type="match status" value="1"/>
</dbReference>
<dbReference type="EMBL" id="UOGL01000490">
    <property type="protein sequence ID" value="VAX40885.1"/>
    <property type="molecule type" value="Genomic_DNA"/>
</dbReference>
<dbReference type="InterPro" id="IPR002509">
    <property type="entry name" value="NODB_dom"/>
</dbReference>
<dbReference type="Gene3D" id="3.20.20.370">
    <property type="entry name" value="Glycoside hydrolase/deacetylase"/>
    <property type="match status" value="1"/>
</dbReference>
<sequence length="348" mass="40676">MFCSIVFCFKKLIVATKRKLFSSALDASRLNRLLLRVHRWSGLLVLNYHRIGNWDKSLLDRHLFSASAENFEKQIRYLASHFDLIGLDDLENVLNQKSGRHVMISFDDGYRDNYEHAFPILKKYHVPATFFLTTGYLDNMPVPWWDEIAWMVHSSTSFKLPQGGWLEQPLEWNEQSRESVIHQILKCYKQLSPHQTEPFLNFLAEETNSGRYSQPQEESLWMTWDMVREMRFAGMSFGGHTVNHPVLSTLSKADQNFEIAECKRRLEEELNEPVETFSYPVGGVSAFNQMTQECLKENGFRWAFSYYGGYHRFTETNFNPLDLPRIPIEPDVDIPQLRSLTALPQLFS</sequence>
<name>A0A3B1E4N1_9ZZZZ</name>
<keyword evidence="1" id="KW-0732">Signal</keyword>
<dbReference type="PANTHER" id="PTHR34216">
    <property type="match status" value="1"/>
</dbReference>
<gene>
    <name evidence="3" type="ORF">MNBD_PLANCTO02-879</name>
</gene>
<proteinExistence type="predicted"/>
<evidence type="ECO:0000256" key="1">
    <source>
        <dbReference type="ARBA" id="ARBA00022729"/>
    </source>
</evidence>
<accession>A0A3B1E4N1</accession>
<dbReference type="GO" id="GO:0005975">
    <property type="term" value="P:carbohydrate metabolic process"/>
    <property type="evidence" value="ECO:0007669"/>
    <property type="project" value="InterPro"/>
</dbReference>
<evidence type="ECO:0000313" key="3">
    <source>
        <dbReference type="EMBL" id="VAX40885.1"/>
    </source>
</evidence>
<evidence type="ECO:0000259" key="2">
    <source>
        <dbReference type="PROSITE" id="PS51677"/>
    </source>
</evidence>
<feature type="domain" description="NodB homology" evidence="2">
    <location>
        <begin position="100"/>
        <end position="348"/>
    </location>
</feature>
<dbReference type="InterPro" id="IPR051398">
    <property type="entry name" value="Polysacch_Deacetylase"/>
</dbReference>
<dbReference type="InterPro" id="IPR011330">
    <property type="entry name" value="Glyco_hydro/deAcase_b/a-brl"/>
</dbReference>
<dbReference type="PANTHER" id="PTHR34216:SF7">
    <property type="entry name" value="POLY-BETA-1,6-N-ACETYL-D-GLUCOSAMINE N-DEACETYLASE"/>
    <property type="match status" value="1"/>
</dbReference>
<dbReference type="CDD" id="cd10918">
    <property type="entry name" value="CE4_NodB_like_5s_6s"/>
    <property type="match status" value="1"/>
</dbReference>
<organism evidence="3">
    <name type="scientific">hydrothermal vent metagenome</name>
    <dbReference type="NCBI Taxonomy" id="652676"/>
    <lineage>
        <taxon>unclassified sequences</taxon>
        <taxon>metagenomes</taxon>
        <taxon>ecological metagenomes</taxon>
    </lineage>
</organism>
<dbReference type="AlphaFoldDB" id="A0A3B1E4N1"/>
<dbReference type="GO" id="GO:0016810">
    <property type="term" value="F:hydrolase activity, acting on carbon-nitrogen (but not peptide) bonds"/>
    <property type="evidence" value="ECO:0007669"/>
    <property type="project" value="InterPro"/>
</dbReference>